<proteinExistence type="predicted"/>
<sequence>MSWNGNDKKDPWGRNDRPPDID</sequence>
<dbReference type="InterPro" id="IPR020980">
    <property type="entry name" value="Membrane_HflK_N"/>
</dbReference>
<dbReference type="AlphaFoldDB" id="A0A382H6P1"/>
<name>A0A382H6P1_9ZZZZ</name>
<evidence type="ECO:0000313" key="3">
    <source>
        <dbReference type="EMBL" id="SVB82839.1"/>
    </source>
</evidence>
<dbReference type="Pfam" id="PF12221">
    <property type="entry name" value="HflK_N"/>
    <property type="match status" value="1"/>
</dbReference>
<feature type="domain" description="Menbrane protein HflK N-terminal" evidence="2">
    <location>
        <begin position="1"/>
        <end position="22"/>
    </location>
</feature>
<feature type="non-terminal residue" evidence="3">
    <location>
        <position position="22"/>
    </location>
</feature>
<evidence type="ECO:0000259" key="2">
    <source>
        <dbReference type="Pfam" id="PF12221"/>
    </source>
</evidence>
<reference evidence="3" key="1">
    <citation type="submission" date="2018-05" db="EMBL/GenBank/DDBJ databases">
        <authorList>
            <person name="Lanie J.A."/>
            <person name="Ng W.-L."/>
            <person name="Kazmierczak K.M."/>
            <person name="Andrzejewski T.M."/>
            <person name="Davidsen T.M."/>
            <person name="Wayne K.J."/>
            <person name="Tettelin H."/>
            <person name="Glass J.I."/>
            <person name="Rusch D."/>
            <person name="Podicherti R."/>
            <person name="Tsui H.-C.T."/>
            <person name="Winkler M.E."/>
        </authorList>
    </citation>
    <scope>NUCLEOTIDE SEQUENCE</scope>
</reference>
<dbReference type="EMBL" id="UINC01059434">
    <property type="protein sequence ID" value="SVB82839.1"/>
    <property type="molecule type" value="Genomic_DNA"/>
</dbReference>
<gene>
    <name evidence="3" type="ORF">METZ01_LOCUS235693</name>
</gene>
<organism evidence="3">
    <name type="scientific">marine metagenome</name>
    <dbReference type="NCBI Taxonomy" id="408172"/>
    <lineage>
        <taxon>unclassified sequences</taxon>
        <taxon>metagenomes</taxon>
        <taxon>ecological metagenomes</taxon>
    </lineage>
</organism>
<accession>A0A382H6P1</accession>
<evidence type="ECO:0000256" key="1">
    <source>
        <dbReference type="SAM" id="MobiDB-lite"/>
    </source>
</evidence>
<protein>
    <recommendedName>
        <fullName evidence="2">Menbrane protein HflK N-terminal domain-containing protein</fullName>
    </recommendedName>
</protein>
<feature type="region of interest" description="Disordered" evidence="1">
    <location>
        <begin position="1"/>
        <end position="22"/>
    </location>
</feature>